<dbReference type="InterPro" id="IPR001789">
    <property type="entry name" value="Sig_transdc_resp-reg_receiver"/>
</dbReference>
<dbReference type="Pfam" id="PF00072">
    <property type="entry name" value="Response_reg"/>
    <property type="match status" value="1"/>
</dbReference>
<reference evidence="2" key="1">
    <citation type="submission" date="2016-10" db="EMBL/GenBank/DDBJ databases">
        <authorList>
            <person name="Varghese N."/>
            <person name="Submissions S."/>
        </authorList>
    </citation>
    <scope>NUCLEOTIDE SEQUENCE [LARGE SCALE GENOMIC DNA]</scope>
    <source>
        <strain evidence="2">DSM 24729</strain>
    </source>
</reference>
<dbReference type="PANTHER" id="PTHR44520:SF2">
    <property type="entry name" value="RESPONSE REGULATOR RCP1"/>
    <property type="match status" value="1"/>
</dbReference>
<accession>A0A1G7KMD9</accession>
<dbReference type="RefSeq" id="WP_024481597.1">
    <property type="nucleotide sequence ID" value="NZ_CANLMK010000001.1"/>
</dbReference>
<dbReference type="InterPro" id="IPR052893">
    <property type="entry name" value="TCS_response_regulator"/>
</dbReference>
<protein>
    <submittedName>
        <fullName evidence="1">Response regulator receiver domain-containing protein</fullName>
    </submittedName>
</protein>
<dbReference type="InterPro" id="IPR011006">
    <property type="entry name" value="CheY-like_superfamily"/>
</dbReference>
<dbReference type="PROSITE" id="PS50110">
    <property type="entry name" value="RESPONSE_REGULATORY"/>
    <property type="match status" value="1"/>
</dbReference>
<dbReference type="Gene3D" id="3.40.50.2300">
    <property type="match status" value="1"/>
</dbReference>
<dbReference type="EMBL" id="FNBD01000013">
    <property type="protein sequence ID" value="SDF38392.1"/>
    <property type="molecule type" value="Genomic_DNA"/>
</dbReference>
<keyword evidence="2" id="KW-1185">Reference proteome</keyword>
<evidence type="ECO:0000313" key="2">
    <source>
        <dbReference type="Proteomes" id="UP000182114"/>
    </source>
</evidence>
<dbReference type="SUPFAM" id="SSF52172">
    <property type="entry name" value="CheY-like"/>
    <property type="match status" value="1"/>
</dbReference>
<dbReference type="Proteomes" id="UP000182114">
    <property type="component" value="Unassembled WGS sequence"/>
</dbReference>
<dbReference type="eggNOG" id="COG3437">
    <property type="taxonomic scope" value="Bacteria"/>
</dbReference>
<proteinExistence type="predicted"/>
<sequence>MKMIDHICIIDDDAITVFGIKKLLTSTIECNNIDAFSNGKLAIEYLSEIVANKTKLPDLIFLDLNMPIMDGWEFLEEFLKLPIADAITVNIVTSSINKEDRDKSNFYKCRTHHNITYNTKPLNKVEIEKITDIA</sequence>
<gene>
    <name evidence="1" type="ORF">SAMN04487992_11353</name>
</gene>
<evidence type="ECO:0000313" key="1">
    <source>
        <dbReference type="EMBL" id="SDF38392.1"/>
    </source>
</evidence>
<dbReference type="GeneID" id="78060872"/>
<name>A0A1G7KMD9_9FLAO</name>
<organism evidence="1 2">
    <name type="scientific">Cellulophaga baltica</name>
    <dbReference type="NCBI Taxonomy" id="76594"/>
    <lineage>
        <taxon>Bacteria</taxon>
        <taxon>Pseudomonadati</taxon>
        <taxon>Bacteroidota</taxon>
        <taxon>Flavobacteriia</taxon>
        <taxon>Flavobacteriales</taxon>
        <taxon>Flavobacteriaceae</taxon>
        <taxon>Cellulophaga</taxon>
    </lineage>
</organism>
<dbReference type="PANTHER" id="PTHR44520">
    <property type="entry name" value="RESPONSE REGULATOR RCP1-RELATED"/>
    <property type="match status" value="1"/>
</dbReference>
<dbReference type="GO" id="GO:0000160">
    <property type="term" value="P:phosphorelay signal transduction system"/>
    <property type="evidence" value="ECO:0007669"/>
    <property type="project" value="InterPro"/>
</dbReference>
<dbReference type="AlphaFoldDB" id="A0A1G7KMD9"/>